<proteinExistence type="predicted"/>
<reference evidence="3" key="1">
    <citation type="submission" date="2020-11" db="EMBL/GenBank/DDBJ databases">
        <authorList>
            <consortium name="DOE Joint Genome Institute"/>
            <person name="Ahrendt S."/>
            <person name="Riley R."/>
            <person name="Andreopoulos W."/>
            <person name="Labutti K."/>
            <person name="Pangilinan J."/>
            <person name="Ruiz-Duenas F.J."/>
            <person name="Barrasa J.M."/>
            <person name="Sanchez-Garcia M."/>
            <person name="Camarero S."/>
            <person name="Miyauchi S."/>
            <person name="Serrano A."/>
            <person name="Linde D."/>
            <person name="Babiker R."/>
            <person name="Drula E."/>
            <person name="Ayuso-Fernandez I."/>
            <person name="Pacheco R."/>
            <person name="Padilla G."/>
            <person name="Ferreira P."/>
            <person name="Barriuso J."/>
            <person name="Kellner H."/>
            <person name="Castanera R."/>
            <person name="Alfaro M."/>
            <person name="Ramirez L."/>
            <person name="Pisabarro A.G."/>
            <person name="Kuo A."/>
            <person name="Tritt A."/>
            <person name="Lipzen A."/>
            <person name="He G."/>
            <person name="Yan M."/>
            <person name="Ng V."/>
            <person name="Cullen D."/>
            <person name="Martin F."/>
            <person name="Rosso M.-N."/>
            <person name="Henrissat B."/>
            <person name="Hibbett D."/>
            <person name="Martinez A.T."/>
            <person name="Grigoriev I.V."/>
        </authorList>
    </citation>
    <scope>NUCLEOTIDE SEQUENCE</scope>
    <source>
        <strain evidence="3">CBS 506.95</strain>
    </source>
</reference>
<evidence type="ECO:0000313" key="4">
    <source>
        <dbReference type="Proteomes" id="UP000807306"/>
    </source>
</evidence>
<dbReference type="Proteomes" id="UP000807306">
    <property type="component" value="Unassembled WGS sequence"/>
</dbReference>
<feature type="region of interest" description="Disordered" evidence="1">
    <location>
        <begin position="179"/>
        <end position="203"/>
    </location>
</feature>
<sequence length="203" mass="22842">MTVKPRWLGIHNARKTEAFEYGRTQQHWSLPDEGSNRFSVSKSHLDLVYLPSLFVAGFAVFAIIFFVVYCCIRRRQRVLVLLPYTLLPAYMQRTPLQLDDRSAHAMSPIENIDEVASADDTAESPPSDTQNVQFAILPVGEGLQPIHPPDVPPPYGMRPLPRPPGSVFQGEIFIFQECEGRGGNESITSRDSEWDPPPVYTSE</sequence>
<dbReference type="AlphaFoldDB" id="A0A9P6JJT4"/>
<keyword evidence="2" id="KW-1133">Transmembrane helix</keyword>
<gene>
    <name evidence="3" type="ORF">CPB83DRAFT_910823</name>
</gene>
<protein>
    <submittedName>
        <fullName evidence="3">Uncharacterized protein</fullName>
    </submittedName>
</protein>
<keyword evidence="2" id="KW-0812">Transmembrane</keyword>
<dbReference type="EMBL" id="MU157922">
    <property type="protein sequence ID" value="KAF9523235.1"/>
    <property type="molecule type" value="Genomic_DNA"/>
</dbReference>
<keyword evidence="4" id="KW-1185">Reference proteome</keyword>
<feature type="compositionally biased region" description="Basic and acidic residues" evidence="1">
    <location>
        <begin position="179"/>
        <end position="193"/>
    </location>
</feature>
<keyword evidence="2" id="KW-0472">Membrane</keyword>
<accession>A0A9P6JJT4</accession>
<organism evidence="3 4">
    <name type="scientific">Crepidotus variabilis</name>
    <dbReference type="NCBI Taxonomy" id="179855"/>
    <lineage>
        <taxon>Eukaryota</taxon>
        <taxon>Fungi</taxon>
        <taxon>Dikarya</taxon>
        <taxon>Basidiomycota</taxon>
        <taxon>Agaricomycotina</taxon>
        <taxon>Agaricomycetes</taxon>
        <taxon>Agaricomycetidae</taxon>
        <taxon>Agaricales</taxon>
        <taxon>Agaricineae</taxon>
        <taxon>Crepidotaceae</taxon>
        <taxon>Crepidotus</taxon>
    </lineage>
</organism>
<evidence type="ECO:0000313" key="3">
    <source>
        <dbReference type="EMBL" id="KAF9523235.1"/>
    </source>
</evidence>
<name>A0A9P6JJT4_9AGAR</name>
<comment type="caution">
    <text evidence="3">The sequence shown here is derived from an EMBL/GenBank/DDBJ whole genome shotgun (WGS) entry which is preliminary data.</text>
</comment>
<evidence type="ECO:0000256" key="2">
    <source>
        <dbReference type="SAM" id="Phobius"/>
    </source>
</evidence>
<feature type="transmembrane region" description="Helical" evidence="2">
    <location>
        <begin position="48"/>
        <end position="72"/>
    </location>
</feature>
<evidence type="ECO:0000256" key="1">
    <source>
        <dbReference type="SAM" id="MobiDB-lite"/>
    </source>
</evidence>